<keyword evidence="1" id="KW-0472">Membrane</keyword>
<keyword evidence="1" id="KW-1133">Transmembrane helix</keyword>
<evidence type="ECO:0000313" key="2">
    <source>
        <dbReference type="EMBL" id="TYR73471.1"/>
    </source>
</evidence>
<organism evidence="2 3">
    <name type="scientific">Rossellomorea vietnamensis</name>
    <dbReference type="NCBI Taxonomy" id="218284"/>
    <lineage>
        <taxon>Bacteria</taxon>
        <taxon>Bacillati</taxon>
        <taxon>Bacillota</taxon>
        <taxon>Bacilli</taxon>
        <taxon>Bacillales</taxon>
        <taxon>Bacillaceae</taxon>
        <taxon>Rossellomorea</taxon>
    </lineage>
</organism>
<evidence type="ECO:0000256" key="1">
    <source>
        <dbReference type="SAM" id="Phobius"/>
    </source>
</evidence>
<protein>
    <submittedName>
        <fullName evidence="2">Uncharacterized protein</fullName>
    </submittedName>
</protein>
<keyword evidence="1" id="KW-0812">Transmembrane</keyword>
<proteinExistence type="predicted"/>
<feature type="transmembrane region" description="Helical" evidence="1">
    <location>
        <begin position="61"/>
        <end position="82"/>
    </location>
</feature>
<name>A0A5D4K7Y2_9BACI</name>
<dbReference type="AlphaFoldDB" id="A0A5D4K7Y2"/>
<reference evidence="2 3" key="1">
    <citation type="submission" date="2019-08" db="EMBL/GenBank/DDBJ databases">
        <title>Bacillus genomes from the desert of Cuatro Cienegas, Coahuila.</title>
        <authorList>
            <person name="Olmedo-Alvarez G."/>
        </authorList>
    </citation>
    <scope>NUCLEOTIDE SEQUENCE [LARGE SCALE GENOMIC DNA]</scope>
    <source>
        <strain evidence="2 3">CH40_1T</strain>
    </source>
</reference>
<evidence type="ECO:0000313" key="3">
    <source>
        <dbReference type="Proteomes" id="UP000323317"/>
    </source>
</evidence>
<dbReference type="EMBL" id="VTEH01000018">
    <property type="protein sequence ID" value="TYR73471.1"/>
    <property type="molecule type" value="Genomic_DNA"/>
</dbReference>
<gene>
    <name evidence="2" type="ORF">FZC79_18695</name>
</gene>
<accession>A0A5D4K7Y2</accession>
<dbReference type="RefSeq" id="WP_148948298.1">
    <property type="nucleotide sequence ID" value="NZ_VTEH01000018.1"/>
</dbReference>
<feature type="transmembrane region" description="Helical" evidence="1">
    <location>
        <begin position="12"/>
        <end position="33"/>
    </location>
</feature>
<dbReference type="Proteomes" id="UP000323317">
    <property type="component" value="Unassembled WGS sequence"/>
</dbReference>
<comment type="caution">
    <text evidence="2">The sequence shown here is derived from an EMBL/GenBank/DDBJ whole genome shotgun (WGS) entry which is preliminary data.</text>
</comment>
<sequence>MTGTIIKSCIASIFISLVLMMMIFGGITGYALMTIQTMSVFDLFIVDVSEDGMFIRISTGIWYVIGITVTFLTLLISVILLIRKGGKLNEQKIH</sequence>